<gene>
    <name evidence="4" type="ORF">DN412_30525</name>
</gene>
<dbReference type="InterPro" id="IPR045337">
    <property type="entry name" value="MmgE_PrpD_C"/>
</dbReference>
<feature type="domain" description="MmgE/PrpD C-terminal" evidence="3">
    <location>
        <begin position="279"/>
        <end position="447"/>
    </location>
</feature>
<reference evidence="5" key="1">
    <citation type="submission" date="2018-06" db="EMBL/GenBank/DDBJ databases">
        <authorList>
            <person name="Feng T."/>
            <person name="Jeon C.O."/>
        </authorList>
    </citation>
    <scope>NUCLEOTIDE SEQUENCE [LARGE SCALE GENOMIC DNA]</scope>
    <source>
        <strain evidence="5">S23</strain>
    </source>
</reference>
<evidence type="ECO:0000259" key="3">
    <source>
        <dbReference type="Pfam" id="PF19305"/>
    </source>
</evidence>
<evidence type="ECO:0000313" key="5">
    <source>
        <dbReference type="Proteomes" id="UP000255165"/>
    </source>
</evidence>
<dbReference type="GO" id="GO:0016829">
    <property type="term" value="F:lyase activity"/>
    <property type="evidence" value="ECO:0007669"/>
    <property type="project" value="InterPro"/>
</dbReference>
<feature type="domain" description="MmgE/PrpD N-terminal" evidence="2">
    <location>
        <begin position="16"/>
        <end position="260"/>
    </location>
</feature>
<evidence type="ECO:0000259" key="2">
    <source>
        <dbReference type="Pfam" id="PF03972"/>
    </source>
</evidence>
<dbReference type="InterPro" id="IPR036148">
    <property type="entry name" value="MmgE/PrpD_sf"/>
</dbReference>
<evidence type="ECO:0000256" key="1">
    <source>
        <dbReference type="ARBA" id="ARBA00006174"/>
    </source>
</evidence>
<dbReference type="RefSeq" id="WP_115214984.1">
    <property type="nucleotide sequence ID" value="NZ_QKWJ01000059.1"/>
</dbReference>
<evidence type="ECO:0000313" key="4">
    <source>
        <dbReference type="EMBL" id="RDK06578.1"/>
    </source>
</evidence>
<dbReference type="PANTHER" id="PTHR16943">
    <property type="entry name" value="2-METHYLCITRATE DEHYDRATASE-RELATED"/>
    <property type="match status" value="1"/>
</dbReference>
<dbReference type="SUPFAM" id="SSF103378">
    <property type="entry name" value="2-methylcitrate dehydratase PrpD"/>
    <property type="match status" value="1"/>
</dbReference>
<dbReference type="Proteomes" id="UP000255165">
    <property type="component" value="Unassembled WGS sequence"/>
</dbReference>
<dbReference type="InterPro" id="IPR042188">
    <property type="entry name" value="MmgE/PrpD_sf_2"/>
</dbReference>
<protein>
    <submittedName>
        <fullName evidence="4">MmgE/PrpD family protein</fullName>
    </submittedName>
</protein>
<dbReference type="InterPro" id="IPR045336">
    <property type="entry name" value="MmgE_PrpD_N"/>
</dbReference>
<comment type="similarity">
    <text evidence="1">Belongs to the PrpD family.</text>
</comment>
<sequence>MTTSTTDKTVPDVTGELARFAAGLRFTDLPQEVVQRAKLLFMDLTGIIVRAQTLDSTLVLKQTLRDLDQQHGAVGVPGCGQAWTPQAAALLAGAAGHSLDFDDTHAPAQLHPGAAVIPAALAAAQMVGAGSRELLAAIVAGYEVMIRVALGVNPLKHSERGYHLSATTGVFGATAAAGNVLGLDAAQMAHAFGTALSESAGTGQFAVNGAWTKRFHVGNAAAGGLLAACLARRGYTGAAEAFEGREGFFNAYSPAPQPEQALQGLGTVWEILQSGIKPYPCCRGIHAPLDAVMTLHARHQIDIDRIESVRVGMARRSLFVVGEPQERRRHPKNVVDCQFSTHLCVAVALKHGRMGWDHYEPALEDPEIRALMQRIDVYEDARCEANFPQAFSGVVDIRTRYGEHWHAFVETPRGEPDTMLAEHELRQKFSLLVDAAIGKDKAAALYEVIGQMDRGVPLGDLLVCTQPLDDRGGRA</sequence>
<dbReference type="Gene3D" id="3.30.1330.120">
    <property type="entry name" value="2-methylcitrate dehydratase PrpD"/>
    <property type="match status" value="1"/>
</dbReference>
<dbReference type="EMBL" id="QKWJ01000059">
    <property type="protein sequence ID" value="RDK06578.1"/>
    <property type="molecule type" value="Genomic_DNA"/>
</dbReference>
<dbReference type="Pfam" id="PF03972">
    <property type="entry name" value="MmgE_PrpD_N"/>
    <property type="match status" value="1"/>
</dbReference>
<dbReference type="InterPro" id="IPR042183">
    <property type="entry name" value="MmgE/PrpD_sf_1"/>
</dbReference>
<dbReference type="InterPro" id="IPR005656">
    <property type="entry name" value="MmgE_PrpD"/>
</dbReference>
<organism evidence="4 5">
    <name type="scientific">Cupriavidus lacunae</name>
    <dbReference type="NCBI Taxonomy" id="2666307"/>
    <lineage>
        <taxon>Bacteria</taxon>
        <taxon>Pseudomonadati</taxon>
        <taxon>Pseudomonadota</taxon>
        <taxon>Betaproteobacteria</taxon>
        <taxon>Burkholderiales</taxon>
        <taxon>Burkholderiaceae</taxon>
        <taxon>Cupriavidus</taxon>
    </lineage>
</organism>
<dbReference type="Gene3D" id="1.10.4100.10">
    <property type="entry name" value="2-methylcitrate dehydratase PrpD"/>
    <property type="match status" value="1"/>
</dbReference>
<dbReference type="Pfam" id="PF19305">
    <property type="entry name" value="MmgE_PrpD_C"/>
    <property type="match status" value="1"/>
</dbReference>
<dbReference type="PANTHER" id="PTHR16943:SF8">
    <property type="entry name" value="2-METHYLCITRATE DEHYDRATASE"/>
    <property type="match status" value="1"/>
</dbReference>
<accession>A0A370NM58</accession>
<name>A0A370NM58_9BURK</name>
<proteinExistence type="inferred from homology"/>
<keyword evidence="5" id="KW-1185">Reference proteome</keyword>
<comment type="caution">
    <text evidence="4">The sequence shown here is derived from an EMBL/GenBank/DDBJ whole genome shotgun (WGS) entry which is preliminary data.</text>
</comment>
<dbReference type="AlphaFoldDB" id="A0A370NM58"/>